<reference evidence="2 3" key="1">
    <citation type="journal article" date="2002" name="Nucleic Acids Res.">
        <title>Genome sequence of Shigella flexneri 2a: insights into pathogenicity through comparison with genomes of Escherichia coli K12 and O157.</title>
        <authorList>
            <person name="Jin Q."/>
            <person name="Yuan Z."/>
            <person name="Xu J."/>
            <person name="Wang Y."/>
            <person name="Shen Y."/>
            <person name="Lu W."/>
            <person name="Wang J."/>
            <person name="Liu H."/>
            <person name="Yang J."/>
            <person name="Yang F."/>
            <person name="Zhang X."/>
            <person name="Zhang J."/>
            <person name="Yang G."/>
            <person name="Wu H."/>
            <person name="Qu D."/>
            <person name="Dong J."/>
            <person name="Sun L."/>
            <person name="Xue Y."/>
            <person name="Zhao A."/>
            <person name="Gao Y."/>
            <person name="Zhu J."/>
            <person name="Kan B."/>
            <person name="Ding K."/>
            <person name="Chen S."/>
            <person name="Cheng H."/>
            <person name="Yao Z."/>
            <person name="He B."/>
            <person name="Chen R."/>
            <person name="Ma D."/>
            <person name="Qiang B."/>
            <person name="Wen Y."/>
            <person name="Hou Y."/>
            <person name="Yu J."/>
        </authorList>
    </citation>
    <scope>NUCLEOTIDE SEQUENCE [LARGE SCALE GENOMIC DNA]</scope>
    <source>
        <strain evidence="3">301 / Serotype 2a</strain>
    </source>
</reference>
<evidence type="ECO:0000256" key="1">
    <source>
        <dbReference type="SAM" id="Phobius"/>
    </source>
</evidence>
<keyword evidence="3" id="KW-1185">Reference proteome</keyword>
<protein>
    <submittedName>
        <fullName evidence="2">Uncharacterized protein</fullName>
    </submittedName>
</protein>
<accession>A0A2S4N1L7</accession>
<keyword evidence="1" id="KW-0472">Membrane</keyword>
<gene>
    <name evidence="2" type="ordered locus">SF3507</name>
</gene>
<keyword evidence="1" id="KW-1133">Transmembrane helix</keyword>
<organism evidence="2 3">
    <name type="scientific">Shigella flexneri</name>
    <dbReference type="NCBI Taxonomy" id="623"/>
    <lineage>
        <taxon>Bacteria</taxon>
        <taxon>Pseudomonadati</taxon>
        <taxon>Pseudomonadota</taxon>
        <taxon>Gammaproteobacteria</taxon>
        <taxon>Enterobacterales</taxon>
        <taxon>Enterobacteriaceae</taxon>
        <taxon>Shigella</taxon>
    </lineage>
</organism>
<dbReference type="AlphaFoldDB" id="A0A2S4N1L7"/>
<dbReference type="PATRIC" id="fig|623.157.peg.604"/>
<evidence type="ECO:0000313" key="3">
    <source>
        <dbReference type="Proteomes" id="UP000001006"/>
    </source>
</evidence>
<evidence type="ECO:0000313" key="2">
    <source>
        <dbReference type="EMBL" id="AAN44965.1"/>
    </source>
</evidence>
<accession>A0A0H2V2E2</accession>
<dbReference type="GeneID" id="1026879"/>
<name>A0A2S4N1L7_SHIFL</name>
<dbReference type="KEGG" id="sfl:SF3507"/>
<dbReference type="Proteomes" id="UP000001006">
    <property type="component" value="Chromosome"/>
</dbReference>
<keyword evidence="1" id="KW-0812">Transmembrane</keyword>
<dbReference type="RefSeq" id="NP_709258.1">
    <property type="nucleotide sequence ID" value="NC_004337.2"/>
</dbReference>
<feature type="transmembrane region" description="Helical" evidence="1">
    <location>
        <begin position="20"/>
        <end position="38"/>
    </location>
</feature>
<dbReference type="EMBL" id="AE005674">
    <property type="protein sequence ID" value="AAN44965.1"/>
    <property type="molecule type" value="Genomic_DNA"/>
</dbReference>
<sequence>MTKLMQFVQRCYYMTNKKMYFILILVFTLLQVCFFALWKARDGSTTSLECTSTLTRNAKTDHSLYYSANLSVILKKDGSGSFTIVGLTDEDTPRKFSHSYFFTYKIDSNGRISGNAKAKVSGLENQIKDENFRLNFLDASLTGKGNARLSKFNNVYIFSIPGLIINTCAPI</sequence>
<proteinExistence type="predicted"/>
<dbReference type="PaxDb" id="198214-SF3507"/>